<dbReference type="EMBL" id="BOVJ01000010">
    <property type="protein sequence ID" value="GIQ61813.1"/>
    <property type="molecule type" value="Genomic_DNA"/>
</dbReference>
<feature type="transmembrane region" description="Helical" evidence="6">
    <location>
        <begin position="106"/>
        <end position="123"/>
    </location>
</feature>
<dbReference type="InterPro" id="IPR051533">
    <property type="entry name" value="WaaL-like"/>
</dbReference>
<evidence type="ECO:0000256" key="5">
    <source>
        <dbReference type="SAM" id="MobiDB-lite"/>
    </source>
</evidence>
<protein>
    <submittedName>
        <fullName evidence="8">O-Antigen ligase</fullName>
    </submittedName>
</protein>
<feature type="region of interest" description="Disordered" evidence="5">
    <location>
        <begin position="336"/>
        <end position="438"/>
    </location>
</feature>
<keyword evidence="4 6" id="KW-0472">Membrane</keyword>
<feature type="transmembrane region" description="Helical" evidence="6">
    <location>
        <begin position="185"/>
        <end position="202"/>
    </location>
</feature>
<feature type="transmembrane region" description="Helical" evidence="6">
    <location>
        <begin position="457"/>
        <end position="477"/>
    </location>
</feature>
<gene>
    <name evidence="8" type="ORF">PACILC2_03810</name>
</gene>
<dbReference type="PANTHER" id="PTHR37422">
    <property type="entry name" value="TEICHURONIC ACID BIOSYNTHESIS PROTEIN TUAE"/>
    <property type="match status" value="1"/>
</dbReference>
<feature type="transmembrane region" description="Helical" evidence="6">
    <location>
        <begin position="593"/>
        <end position="610"/>
    </location>
</feature>
<dbReference type="Pfam" id="PF04932">
    <property type="entry name" value="Wzy_C"/>
    <property type="match status" value="1"/>
</dbReference>
<evidence type="ECO:0000313" key="8">
    <source>
        <dbReference type="EMBL" id="GIQ61813.1"/>
    </source>
</evidence>
<feature type="transmembrane region" description="Helical" evidence="6">
    <location>
        <begin position="232"/>
        <end position="248"/>
    </location>
</feature>
<feature type="transmembrane region" description="Helical" evidence="6">
    <location>
        <begin position="572"/>
        <end position="587"/>
    </location>
</feature>
<comment type="caution">
    <text evidence="8">The sequence shown here is derived from an EMBL/GenBank/DDBJ whole genome shotgun (WGS) entry which is preliminary data.</text>
</comment>
<dbReference type="GO" id="GO:0016874">
    <property type="term" value="F:ligase activity"/>
    <property type="evidence" value="ECO:0007669"/>
    <property type="project" value="UniProtKB-KW"/>
</dbReference>
<evidence type="ECO:0000256" key="2">
    <source>
        <dbReference type="ARBA" id="ARBA00022692"/>
    </source>
</evidence>
<feature type="compositionally biased region" description="Low complexity" evidence="5">
    <location>
        <begin position="376"/>
        <end position="389"/>
    </location>
</feature>
<comment type="subcellular location">
    <subcellularLocation>
        <location evidence="1">Membrane</location>
        <topology evidence="1">Multi-pass membrane protein</topology>
    </subcellularLocation>
</comment>
<evidence type="ECO:0000259" key="7">
    <source>
        <dbReference type="Pfam" id="PF04932"/>
    </source>
</evidence>
<dbReference type="PANTHER" id="PTHR37422:SF13">
    <property type="entry name" value="LIPOPOLYSACCHARIDE BIOSYNTHESIS PROTEIN PA4999-RELATED"/>
    <property type="match status" value="1"/>
</dbReference>
<dbReference type="Proteomes" id="UP000680304">
    <property type="component" value="Unassembled WGS sequence"/>
</dbReference>
<feature type="transmembrane region" description="Helical" evidence="6">
    <location>
        <begin position="307"/>
        <end position="324"/>
    </location>
</feature>
<name>A0ABQ4N0W1_9BACL</name>
<dbReference type="InterPro" id="IPR007016">
    <property type="entry name" value="O-antigen_ligase-rel_domated"/>
</dbReference>
<evidence type="ECO:0000256" key="4">
    <source>
        <dbReference type="ARBA" id="ARBA00023136"/>
    </source>
</evidence>
<reference evidence="8 9" key="1">
    <citation type="submission" date="2021-04" db="EMBL/GenBank/DDBJ databases">
        <title>Draft genome sequence of Paenibacillus cisolokensis, LC2-13A.</title>
        <authorList>
            <person name="Uke A."/>
            <person name="Chhe C."/>
            <person name="Baramee S."/>
            <person name="Kosugi A."/>
        </authorList>
    </citation>
    <scope>NUCLEOTIDE SEQUENCE [LARGE SCALE GENOMIC DNA]</scope>
    <source>
        <strain evidence="8 9">LC2-13A</strain>
    </source>
</reference>
<feature type="compositionally biased region" description="Basic and acidic residues" evidence="5">
    <location>
        <begin position="344"/>
        <end position="355"/>
    </location>
</feature>
<keyword evidence="9" id="KW-1185">Reference proteome</keyword>
<feature type="transmembrane region" description="Helical" evidence="6">
    <location>
        <begin position="33"/>
        <end position="54"/>
    </location>
</feature>
<accession>A0ABQ4N0W1</accession>
<feature type="domain" description="O-antigen ligase-related" evidence="7">
    <location>
        <begin position="454"/>
        <end position="557"/>
    </location>
</feature>
<evidence type="ECO:0000313" key="9">
    <source>
        <dbReference type="Proteomes" id="UP000680304"/>
    </source>
</evidence>
<evidence type="ECO:0000256" key="1">
    <source>
        <dbReference type="ARBA" id="ARBA00004141"/>
    </source>
</evidence>
<evidence type="ECO:0000256" key="6">
    <source>
        <dbReference type="SAM" id="Phobius"/>
    </source>
</evidence>
<feature type="transmembrane region" description="Helical" evidence="6">
    <location>
        <begin position="541"/>
        <end position="565"/>
    </location>
</feature>
<feature type="transmembrane region" description="Helical" evidence="6">
    <location>
        <begin position="209"/>
        <end position="226"/>
    </location>
</feature>
<organism evidence="8 9">
    <name type="scientific">Paenibacillus cisolokensis</name>
    <dbReference type="NCBI Taxonomy" id="1658519"/>
    <lineage>
        <taxon>Bacteria</taxon>
        <taxon>Bacillati</taxon>
        <taxon>Bacillota</taxon>
        <taxon>Bacilli</taxon>
        <taxon>Bacillales</taxon>
        <taxon>Paenibacillaceae</taxon>
        <taxon>Paenibacillus</taxon>
    </lineage>
</organism>
<feature type="transmembrane region" description="Helical" evidence="6">
    <location>
        <begin position="255"/>
        <end position="273"/>
    </location>
</feature>
<keyword evidence="2 6" id="KW-0812">Transmembrane</keyword>
<feature type="transmembrane region" description="Helical" evidence="6">
    <location>
        <begin position="7"/>
        <end position="27"/>
    </location>
</feature>
<keyword evidence="8" id="KW-0436">Ligase</keyword>
<feature type="transmembrane region" description="Helical" evidence="6">
    <location>
        <begin position="75"/>
        <end position="94"/>
    </location>
</feature>
<feature type="transmembrane region" description="Helical" evidence="6">
    <location>
        <begin position="130"/>
        <end position="154"/>
    </location>
</feature>
<proteinExistence type="predicted"/>
<keyword evidence="3 6" id="KW-1133">Transmembrane helix</keyword>
<evidence type="ECO:0000256" key="3">
    <source>
        <dbReference type="ARBA" id="ARBA00022989"/>
    </source>
</evidence>
<sequence>MALSVVIRAAAAFWIAAVLAVAMFRSGLYFDTAFYRIGMMLSAAGALAACGMAWRLARLKGRLSGERRKAALSHYAAAAGPLGVSALYALSLLRGPASWQATIEQGLRWSAYAGFLLVVLMFLEDGRFRLWLAASLQLAGALLAAGGLAGWFGWIQYPGMVMLSGDERLSATGARLGGFFQYPNMYGAAAGAFVLWQLALLVRERGIAASAWSACTAPFCFAAMLLTESRGAWLAFAAGWLAGLLLHRSEERLRWLACSGSLAAAGAIGYRLALAAGPGHAAAGYGEAASGGGIAGLWRSAPPGAEAALAVAALAIGGAALFGLNRKLAAVAAEGGGGAAAPDGRARSVAGERGDSLGAAAPGGRTRSVAGGRGDSAGATASGGRARSVAGERGDSLGAAAPGGRARSVAGERGDSAGATAPGGQAMSVSGGCGESAGAAGTPGESAAIAVPASRRLAAIAWPIFTIGFCIAFWTVWSAVEVRVEGEGRSGTAVARLAYYIDGWTLLKEAPLFGQGGGTWRALYASVQREPYVSGEVHNGYLNVALDLGAFGLAVFLAMLGVFLLRIGRRDAAMLAVPVVLLTHAAIDFDMSYGYYWILLFCWLALHSSSGRRRGGRRTNAVSKR</sequence>